<dbReference type="PROSITE" id="PS51387">
    <property type="entry name" value="FAD_PCMH"/>
    <property type="match status" value="1"/>
</dbReference>
<name>A0A829M2Y5_9MYCO</name>
<sequence length="189" mass="19813">MSTLAHALVQIVGERYVSTDADVLAGRTIDHTGRYLGTASILIRPGTAEEVAEILKVCKEHSQAVTTQGGRTSMVAGTVSEHDDVLLSTERLTEIGPIDTVERRVRAGSGVTLAALQQAAAKENLQFGVDIGSRDSATLGGMASTNAGACVRCATETCANKSSEFKSHCPMVQSWSATAMFVPTTQATT</sequence>
<dbReference type="Gene3D" id="3.30.43.10">
    <property type="entry name" value="Uridine Diphospho-n-acetylenolpyruvylglucosamine Reductase, domain 2"/>
    <property type="match status" value="1"/>
</dbReference>
<evidence type="ECO:0000256" key="2">
    <source>
        <dbReference type="ARBA" id="ARBA00023002"/>
    </source>
</evidence>
<dbReference type="GO" id="GO:0022904">
    <property type="term" value="P:respiratory electron transport chain"/>
    <property type="evidence" value="ECO:0007669"/>
    <property type="project" value="TreeGrafter"/>
</dbReference>
<dbReference type="InterPro" id="IPR016166">
    <property type="entry name" value="FAD-bd_PCMH"/>
</dbReference>
<keyword evidence="2" id="KW-0560">Oxidoreductase</keyword>
<proteinExistence type="predicted"/>
<dbReference type="Gene3D" id="3.30.465.10">
    <property type="match status" value="1"/>
</dbReference>
<dbReference type="GO" id="GO:0016491">
    <property type="term" value="F:oxidoreductase activity"/>
    <property type="evidence" value="ECO:0007669"/>
    <property type="project" value="UniProtKB-KW"/>
</dbReference>
<reference evidence="4 5" key="1">
    <citation type="journal article" date="2014" name="Emerg. Infect. Dis.">
        <title>High-level Relatedness among Mycobacterium abscessus subsp. massiliense Strains from Widely Separated Outbreaks.</title>
        <authorList>
            <person name="Tettelin H."/>
            <person name="Davidson R.M."/>
            <person name="Agrawal S."/>
            <person name="Aitken M.L."/>
            <person name="Shallom S."/>
            <person name="Hasan N.A."/>
            <person name="Strong M."/>
            <person name="Nogueira de Moura V.C."/>
            <person name="De Groote M.A."/>
            <person name="Duarte R.S."/>
            <person name="Hine E."/>
            <person name="Parankush S."/>
            <person name="Su Q."/>
            <person name="Daugherty S.C."/>
            <person name="Fraser C.M."/>
            <person name="Brown-Elliott B.A."/>
            <person name="Wallace R.J.Jr."/>
            <person name="Holland S.M."/>
            <person name="Sampaio E.P."/>
            <person name="Olivier K.N."/>
            <person name="Jackson M."/>
            <person name="Zelazny A.M."/>
        </authorList>
    </citation>
    <scope>NUCLEOTIDE SEQUENCE [LARGE SCALE GENOMIC DNA]</scope>
    <source>
        <strain evidence="4 5">MAB_091912_2446</strain>
    </source>
</reference>
<dbReference type="InterPro" id="IPR006094">
    <property type="entry name" value="Oxid_FAD_bind_N"/>
</dbReference>
<gene>
    <name evidence="4" type="ORF">L833_4984</name>
</gene>
<feature type="domain" description="FAD-binding PCMH-type" evidence="3">
    <location>
        <begin position="35"/>
        <end position="189"/>
    </location>
</feature>
<comment type="caution">
    <text evidence="4">The sequence shown here is derived from an EMBL/GenBank/DDBJ whole genome shotgun (WGS) entry which is preliminary data.</text>
</comment>
<comment type="cofactor">
    <cofactor evidence="1">
        <name>FAD</name>
        <dbReference type="ChEBI" id="CHEBI:57692"/>
    </cofactor>
</comment>
<dbReference type="InterPro" id="IPR051264">
    <property type="entry name" value="FAD-oxidored/transferase_4"/>
</dbReference>
<dbReference type="InterPro" id="IPR016167">
    <property type="entry name" value="FAD-bd_PCMH_sub1"/>
</dbReference>
<evidence type="ECO:0000256" key="1">
    <source>
        <dbReference type="ARBA" id="ARBA00001974"/>
    </source>
</evidence>
<dbReference type="Proteomes" id="UP000018502">
    <property type="component" value="Unassembled WGS sequence"/>
</dbReference>
<dbReference type="InterPro" id="IPR016169">
    <property type="entry name" value="FAD-bd_PCMH_sub2"/>
</dbReference>
<dbReference type="AlphaFoldDB" id="A0A829M2Y5"/>
<dbReference type="PANTHER" id="PTHR43716:SF1">
    <property type="entry name" value="D-2-HYDROXYGLUTARATE DEHYDROGENASE, MITOCHONDRIAL"/>
    <property type="match status" value="1"/>
</dbReference>
<evidence type="ECO:0000313" key="4">
    <source>
        <dbReference type="EMBL" id="ESV62579.1"/>
    </source>
</evidence>
<evidence type="ECO:0000259" key="3">
    <source>
        <dbReference type="PROSITE" id="PS51387"/>
    </source>
</evidence>
<organism evidence="4 5">
    <name type="scientific">Mycobacteroides abscessus MAB_091912_2446</name>
    <dbReference type="NCBI Taxonomy" id="1335414"/>
    <lineage>
        <taxon>Bacteria</taxon>
        <taxon>Bacillati</taxon>
        <taxon>Actinomycetota</taxon>
        <taxon>Actinomycetes</taxon>
        <taxon>Mycobacteriales</taxon>
        <taxon>Mycobacteriaceae</taxon>
        <taxon>Mycobacteroides</taxon>
        <taxon>Mycobacteroides abscessus</taxon>
    </lineage>
</organism>
<dbReference type="GO" id="GO:0071949">
    <property type="term" value="F:FAD binding"/>
    <property type="evidence" value="ECO:0007669"/>
    <property type="project" value="InterPro"/>
</dbReference>
<evidence type="ECO:0000313" key="5">
    <source>
        <dbReference type="Proteomes" id="UP000018502"/>
    </source>
</evidence>
<dbReference type="PANTHER" id="PTHR43716">
    <property type="entry name" value="D-2-HYDROXYGLUTARATE DEHYDROGENASE, MITOCHONDRIAL"/>
    <property type="match status" value="1"/>
</dbReference>
<dbReference type="Pfam" id="PF01565">
    <property type="entry name" value="FAD_binding_4"/>
    <property type="match status" value="1"/>
</dbReference>
<accession>A0A829M2Y5</accession>
<protein>
    <submittedName>
        <fullName evidence="4">FAD binding domain in molybdopterin dehydrogenase family protein</fullName>
    </submittedName>
</protein>
<dbReference type="InterPro" id="IPR036318">
    <property type="entry name" value="FAD-bd_PCMH-like_sf"/>
</dbReference>
<dbReference type="EMBL" id="AYTF01000002">
    <property type="protein sequence ID" value="ESV62579.1"/>
    <property type="molecule type" value="Genomic_DNA"/>
</dbReference>
<dbReference type="SUPFAM" id="SSF56176">
    <property type="entry name" value="FAD-binding/transporter-associated domain-like"/>
    <property type="match status" value="1"/>
</dbReference>